<feature type="signal peptide" evidence="1">
    <location>
        <begin position="1"/>
        <end position="17"/>
    </location>
</feature>
<reference evidence="2 3" key="1">
    <citation type="submission" date="2023-11" db="EMBL/GenBank/DDBJ databases">
        <title>MicrobeMod: A computational toolkit for identifying prokaryotic methylation and restriction-modification with nanopore sequencing.</title>
        <authorList>
            <person name="Crits-Christoph A."/>
            <person name="Kang S.C."/>
            <person name="Lee H."/>
            <person name="Ostrov N."/>
        </authorList>
    </citation>
    <scope>NUCLEOTIDE SEQUENCE [LARGE SCALE GENOMIC DNA]</scope>
    <source>
        <strain evidence="2 3">ATCC BAA-2732</strain>
    </source>
</reference>
<dbReference type="Proteomes" id="UP001272773">
    <property type="component" value="Unassembled WGS sequence"/>
</dbReference>
<evidence type="ECO:0000256" key="1">
    <source>
        <dbReference type="SAM" id="SignalP"/>
    </source>
</evidence>
<keyword evidence="3" id="KW-1185">Reference proteome</keyword>
<dbReference type="EMBL" id="JAWXXR010000002">
    <property type="protein sequence ID" value="MDX6018637.1"/>
    <property type="molecule type" value="Genomic_DNA"/>
</dbReference>
<dbReference type="InterPro" id="IPR010837">
    <property type="entry name" value="Conjugal_tfr_TrbH"/>
</dbReference>
<evidence type="ECO:0000313" key="3">
    <source>
        <dbReference type="Proteomes" id="UP001272773"/>
    </source>
</evidence>
<dbReference type="RefSeq" id="WP_319619987.1">
    <property type="nucleotide sequence ID" value="NZ_JAWXXR010000002.1"/>
</dbReference>
<organism evidence="2 3">
    <name type="scientific">Shewanella indica</name>
    <dbReference type="NCBI Taxonomy" id="768528"/>
    <lineage>
        <taxon>Bacteria</taxon>
        <taxon>Pseudomonadati</taxon>
        <taxon>Pseudomonadota</taxon>
        <taxon>Gammaproteobacteria</taxon>
        <taxon>Alteromonadales</taxon>
        <taxon>Shewanellaceae</taxon>
        <taxon>Shewanella</taxon>
    </lineage>
</organism>
<dbReference type="Pfam" id="PF07283">
    <property type="entry name" value="TrbH"/>
    <property type="match status" value="1"/>
</dbReference>
<evidence type="ECO:0000313" key="2">
    <source>
        <dbReference type="EMBL" id="MDX6018637.1"/>
    </source>
</evidence>
<gene>
    <name evidence="2" type="ORF">SIL79_20420</name>
</gene>
<dbReference type="GeneID" id="88625926"/>
<name>A0ABU4QGZ0_9GAMM</name>
<proteinExistence type="predicted"/>
<sequence length="154" mass="17044">MTMFSISRMAILILALAATGCATMSRPSQYGNYLKDQPISVDQLIANDALKQLAMLYPPAKTRLTLKQPTPDVFGSELVNGLREAGYAIQEYSPKAQHEPDATDAGLPLMYVLDQAKDDHLYRLTLQIGGQAINRPYRQENGTVVPAGYWARKE</sequence>
<keyword evidence="1" id="KW-0732">Signal</keyword>
<protein>
    <submittedName>
        <fullName evidence="2">Conjugal transfer protein TrbH</fullName>
    </submittedName>
</protein>
<accession>A0ABU4QGZ0</accession>
<feature type="chain" id="PRO_5047180189" evidence="1">
    <location>
        <begin position="18"/>
        <end position="154"/>
    </location>
</feature>
<comment type="caution">
    <text evidence="2">The sequence shown here is derived from an EMBL/GenBank/DDBJ whole genome shotgun (WGS) entry which is preliminary data.</text>
</comment>